<dbReference type="EMBL" id="CAXAJV020001281">
    <property type="protein sequence ID" value="CAL7933845.1"/>
    <property type="molecule type" value="Genomic_DNA"/>
</dbReference>
<reference evidence="6 7" key="1">
    <citation type="submission" date="2024-08" db="EMBL/GenBank/DDBJ databases">
        <authorList>
            <person name="Will J Nash"/>
            <person name="Angela Man"/>
            <person name="Seanna McTaggart"/>
            <person name="Kendall Baker"/>
            <person name="Tom Barker"/>
            <person name="Leah Catchpole"/>
            <person name="Alex Durrant"/>
            <person name="Karim Gharbi"/>
            <person name="Naomi Irish"/>
            <person name="Gemy Kaithakottil"/>
            <person name="Debby Ku"/>
            <person name="Aaliyah Providence"/>
            <person name="Felix Shaw"/>
            <person name="David Swarbreck"/>
            <person name="Chris Watkins"/>
            <person name="Ann M. McCartney"/>
            <person name="Giulio Formenti"/>
            <person name="Alice Mouton"/>
            <person name="Noel Vella"/>
            <person name="Bjorn M von Reumont"/>
            <person name="Adriana Vella"/>
            <person name="Wilfried Haerty"/>
        </authorList>
    </citation>
    <scope>NUCLEOTIDE SEQUENCE [LARGE SCALE GENOMIC DNA]</scope>
</reference>
<evidence type="ECO:0000259" key="5">
    <source>
        <dbReference type="Pfam" id="PF11938"/>
    </source>
</evidence>
<proteinExistence type="inferred from homology"/>
<evidence type="ECO:0000256" key="1">
    <source>
        <dbReference type="ARBA" id="ARBA00007285"/>
    </source>
</evidence>
<feature type="region of interest" description="Disordered" evidence="3">
    <location>
        <begin position="190"/>
        <end position="230"/>
    </location>
</feature>
<evidence type="ECO:0000313" key="7">
    <source>
        <dbReference type="Proteomes" id="UP001642520"/>
    </source>
</evidence>
<evidence type="ECO:0000313" key="6">
    <source>
        <dbReference type="EMBL" id="CAL7933845.1"/>
    </source>
</evidence>
<protein>
    <recommendedName>
        <fullName evidence="5">DUF3456 domain-containing protein</fullName>
    </recommendedName>
</protein>
<comment type="caution">
    <text evidence="6">The sequence shown here is derived from an EMBL/GenBank/DDBJ whole genome shotgun (WGS) entry which is preliminary data.</text>
</comment>
<evidence type="ECO:0000256" key="3">
    <source>
        <dbReference type="SAM" id="MobiDB-lite"/>
    </source>
</evidence>
<comment type="similarity">
    <text evidence="1">Belongs to the canopy family.</text>
</comment>
<dbReference type="PANTHER" id="PTHR15382">
    <property type="entry name" value="CTG4A-RELATED"/>
    <property type="match status" value="1"/>
</dbReference>
<name>A0ABP1MYR9_XYLVO</name>
<dbReference type="InterPro" id="IPR021852">
    <property type="entry name" value="DUF3456"/>
</dbReference>
<dbReference type="Pfam" id="PF11938">
    <property type="entry name" value="DUF3456"/>
    <property type="match status" value="1"/>
</dbReference>
<evidence type="ECO:0000256" key="2">
    <source>
        <dbReference type="ARBA" id="ARBA00022729"/>
    </source>
</evidence>
<keyword evidence="2 4" id="KW-0732">Signal</keyword>
<accession>A0ABP1MYR9</accession>
<keyword evidence="7" id="KW-1185">Reference proteome</keyword>
<feature type="domain" description="DUF3456" evidence="5">
    <location>
        <begin position="33"/>
        <end position="190"/>
    </location>
</feature>
<feature type="compositionally biased region" description="Basic and acidic residues" evidence="3">
    <location>
        <begin position="190"/>
        <end position="206"/>
    </location>
</feature>
<feature type="chain" id="PRO_5045706317" description="DUF3456 domain-containing protein" evidence="4">
    <location>
        <begin position="21"/>
        <end position="230"/>
    </location>
</feature>
<feature type="signal peptide" evidence="4">
    <location>
        <begin position="1"/>
        <end position="20"/>
    </location>
</feature>
<dbReference type="PANTHER" id="PTHR15382:SF8">
    <property type="entry name" value="CANOPY B"/>
    <property type="match status" value="1"/>
</dbReference>
<sequence>MYVLTQIFLTNLFLFYCVIGGPEEEQGVKYANKCEVCKVVATELEAKLDETGKTHDVLEIGYSVDDVLPKRKKEYKKSELRLVESMEDLCERILEYNIHKERTDSTRFAKGMSQTFKTLHELVNKGVKVELGMPYELWDKPSVEITTLKSQCEDLLENHESDIEEWYHNHQGKIPLIRYLCSERALKGDDDSCLKEKGETGSEIKEKKKKKKKKQNINNVNKEKDVKEEL</sequence>
<evidence type="ECO:0000256" key="4">
    <source>
        <dbReference type="SAM" id="SignalP"/>
    </source>
</evidence>
<gene>
    <name evidence="6" type="ORF">XYLVIOL_LOCUS683</name>
</gene>
<organism evidence="6 7">
    <name type="scientific">Xylocopa violacea</name>
    <name type="common">Violet carpenter bee</name>
    <name type="synonym">Apis violacea</name>
    <dbReference type="NCBI Taxonomy" id="135666"/>
    <lineage>
        <taxon>Eukaryota</taxon>
        <taxon>Metazoa</taxon>
        <taxon>Ecdysozoa</taxon>
        <taxon>Arthropoda</taxon>
        <taxon>Hexapoda</taxon>
        <taxon>Insecta</taxon>
        <taxon>Pterygota</taxon>
        <taxon>Neoptera</taxon>
        <taxon>Endopterygota</taxon>
        <taxon>Hymenoptera</taxon>
        <taxon>Apocrita</taxon>
        <taxon>Aculeata</taxon>
        <taxon>Apoidea</taxon>
        <taxon>Anthophila</taxon>
        <taxon>Apidae</taxon>
        <taxon>Xylocopa</taxon>
        <taxon>Xylocopa</taxon>
    </lineage>
</organism>
<dbReference type="Proteomes" id="UP001642520">
    <property type="component" value="Unassembled WGS sequence"/>
</dbReference>
<feature type="compositionally biased region" description="Basic and acidic residues" evidence="3">
    <location>
        <begin position="221"/>
        <end position="230"/>
    </location>
</feature>